<evidence type="ECO:0000313" key="1">
    <source>
        <dbReference type="EMBL" id="KAK5580398.1"/>
    </source>
</evidence>
<sequence length="57" mass="6288">MKQPNIVPIFNALVPRCFVKRLLGNLLAANIIKTIHEPNVAPTPAPIKKPILILSIH</sequence>
<organism evidence="1 2">
    <name type="scientific">Dictyostelium firmibasis</name>
    <dbReference type="NCBI Taxonomy" id="79012"/>
    <lineage>
        <taxon>Eukaryota</taxon>
        <taxon>Amoebozoa</taxon>
        <taxon>Evosea</taxon>
        <taxon>Eumycetozoa</taxon>
        <taxon>Dictyostelia</taxon>
        <taxon>Dictyosteliales</taxon>
        <taxon>Dictyosteliaceae</taxon>
        <taxon>Dictyostelium</taxon>
    </lineage>
</organism>
<name>A0AAN7UFB3_9MYCE</name>
<reference evidence="1 2" key="1">
    <citation type="submission" date="2023-11" db="EMBL/GenBank/DDBJ databases">
        <title>Dfirmibasis_genome.</title>
        <authorList>
            <person name="Edelbroek B."/>
            <person name="Kjellin J."/>
            <person name="Jerlstrom-Hultqvist J."/>
            <person name="Soderbom F."/>
        </authorList>
    </citation>
    <scope>NUCLEOTIDE SEQUENCE [LARGE SCALE GENOMIC DNA]</scope>
    <source>
        <strain evidence="1 2">TNS-C-14</strain>
    </source>
</reference>
<dbReference type="Proteomes" id="UP001344447">
    <property type="component" value="Unassembled WGS sequence"/>
</dbReference>
<proteinExistence type="predicted"/>
<dbReference type="EMBL" id="JAVFKY010000002">
    <property type="protein sequence ID" value="KAK5580398.1"/>
    <property type="molecule type" value="Genomic_DNA"/>
</dbReference>
<evidence type="ECO:0000313" key="2">
    <source>
        <dbReference type="Proteomes" id="UP001344447"/>
    </source>
</evidence>
<gene>
    <name evidence="1" type="ORF">RB653_000415</name>
</gene>
<protein>
    <submittedName>
        <fullName evidence="1">Uncharacterized protein</fullName>
    </submittedName>
</protein>
<dbReference type="AlphaFoldDB" id="A0AAN7UFB3"/>
<comment type="caution">
    <text evidence="1">The sequence shown here is derived from an EMBL/GenBank/DDBJ whole genome shotgun (WGS) entry which is preliminary data.</text>
</comment>
<accession>A0AAN7UFB3</accession>
<keyword evidence="2" id="KW-1185">Reference proteome</keyword>